<dbReference type="AlphaFoldDB" id="A0A364LEY8"/>
<proteinExistence type="predicted"/>
<dbReference type="EMBL" id="MIKG01000036">
    <property type="protein sequence ID" value="RAO74339.1"/>
    <property type="molecule type" value="Genomic_DNA"/>
</dbReference>
<reference evidence="1 2" key="1">
    <citation type="journal article" date="2017" name="Biotechnol. Biofuels">
        <title>Differential beta-glucosidase expression as a function of carbon source availability in Talaromyces amestolkiae: a genomic and proteomic approach.</title>
        <authorList>
            <person name="de Eugenio L.I."/>
            <person name="Mendez-Liter J.A."/>
            <person name="Nieto-Dominguez M."/>
            <person name="Alonso L."/>
            <person name="Gil-Munoz J."/>
            <person name="Barriuso J."/>
            <person name="Prieto A."/>
            <person name="Martinez M.J."/>
        </authorList>
    </citation>
    <scope>NUCLEOTIDE SEQUENCE [LARGE SCALE GENOMIC DNA]</scope>
    <source>
        <strain evidence="1 2">CIB</strain>
    </source>
</reference>
<dbReference type="STRING" id="1196081.A0A364LEY8"/>
<dbReference type="Proteomes" id="UP000249363">
    <property type="component" value="Unassembled WGS sequence"/>
</dbReference>
<dbReference type="GeneID" id="63799565"/>
<dbReference type="RefSeq" id="XP_040738853.1">
    <property type="nucleotide sequence ID" value="XM_040872972.1"/>
</dbReference>
<keyword evidence="2" id="KW-1185">Reference proteome</keyword>
<accession>A0A364LEY8</accession>
<sequence length="177" mass="19871">MAKVQRGPTVSSAAVTHYGEWNEESREIAVLSFFEKYDAMVKSCDFSGSYHDWFAPSAEFHANTGETYSSGAEIWEWMKSPALFGIYARVVPENRISTVIYGGHEKGDCLIHQQDLVFYQREGKLKAVGIPVRRTIEFVSGPSEIDGQGTDGLQYFVGKTFWDTNVLAAELARRETL</sequence>
<dbReference type="OrthoDB" id="5377620at2759"/>
<gene>
    <name evidence="1" type="ORF">BHQ10_010351</name>
</gene>
<comment type="caution">
    <text evidence="1">The sequence shown here is derived from an EMBL/GenBank/DDBJ whole genome shotgun (WGS) entry which is preliminary data.</text>
</comment>
<evidence type="ECO:0000313" key="2">
    <source>
        <dbReference type="Proteomes" id="UP000249363"/>
    </source>
</evidence>
<name>A0A364LEY8_TALAM</name>
<organism evidence="1 2">
    <name type="scientific">Talaromyces amestolkiae</name>
    <dbReference type="NCBI Taxonomy" id="1196081"/>
    <lineage>
        <taxon>Eukaryota</taxon>
        <taxon>Fungi</taxon>
        <taxon>Dikarya</taxon>
        <taxon>Ascomycota</taxon>
        <taxon>Pezizomycotina</taxon>
        <taxon>Eurotiomycetes</taxon>
        <taxon>Eurotiomycetidae</taxon>
        <taxon>Eurotiales</taxon>
        <taxon>Trichocomaceae</taxon>
        <taxon>Talaromyces</taxon>
        <taxon>Talaromyces sect. Talaromyces</taxon>
    </lineage>
</organism>
<protein>
    <recommendedName>
        <fullName evidence="3">SnoaL-like domain-containing protein</fullName>
    </recommendedName>
</protein>
<evidence type="ECO:0000313" key="1">
    <source>
        <dbReference type="EMBL" id="RAO74339.1"/>
    </source>
</evidence>
<evidence type="ECO:0008006" key="3">
    <source>
        <dbReference type="Google" id="ProtNLM"/>
    </source>
</evidence>